<dbReference type="EMBL" id="CAJOBP010003431">
    <property type="protein sequence ID" value="CAF4404965.1"/>
    <property type="molecule type" value="Genomic_DNA"/>
</dbReference>
<feature type="domain" description="Serine aminopeptidase S33" evidence="1">
    <location>
        <begin position="24"/>
        <end position="243"/>
    </location>
</feature>
<gene>
    <name evidence="5" type="ORF">HFQ381_LOCUS25443</name>
    <name evidence="3" type="ORF">LUA448_LOCUS33208</name>
    <name evidence="2" type="ORF">TIS948_LOCUS31299</name>
    <name evidence="4" type="ORF">UJA718_LOCUS19384</name>
</gene>
<proteinExistence type="predicted"/>
<dbReference type="PANTHER" id="PTHR11614">
    <property type="entry name" value="PHOSPHOLIPASE-RELATED"/>
    <property type="match status" value="1"/>
</dbReference>
<dbReference type="SUPFAM" id="SSF53474">
    <property type="entry name" value="alpha/beta-Hydrolases"/>
    <property type="match status" value="1"/>
</dbReference>
<dbReference type="AlphaFoldDB" id="A0A818DL77"/>
<dbReference type="Proteomes" id="UP000663833">
    <property type="component" value="Unassembled WGS sequence"/>
</dbReference>
<dbReference type="Pfam" id="PF12146">
    <property type="entry name" value="Hydrolase_4"/>
    <property type="match status" value="1"/>
</dbReference>
<dbReference type="Proteomes" id="UP000663851">
    <property type="component" value="Unassembled WGS sequence"/>
</dbReference>
<dbReference type="InterPro" id="IPR051044">
    <property type="entry name" value="MAG_DAG_Lipase"/>
</dbReference>
<dbReference type="InterPro" id="IPR029058">
    <property type="entry name" value="AB_hydrolase_fold"/>
</dbReference>
<evidence type="ECO:0000313" key="6">
    <source>
        <dbReference type="Proteomes" id="UP000663825"/>
    </source>
</evidence>
<name>A0A818DL77_9BILA</name>
<dbReference type="EMBL" id="CAJNXB010005721">
    <property type="protein sequence ID" value="CAF3442454.1"/>
    <property type="molecule type" value="Genomic_DNA"/>
</dbReference>
<evidence type="ECO:0000313" key="7">
    <source>
        <dbReference type="Proteomes" id="UP000663873"/>
    </source>
</evidence>
<dbReference type="Proteomes" id="UP000663825">
    <property type="component" value="Unassembled WGS sequence"/>
</dbReference>
<comment type="caution">
    <text evidence="2">The sequence shown here is derived from an EMBL/GenBank/DDBJ whole genome shotgun (WGS) entry which is preliminary data.</text>
</comment>
<organism evidence="2 6">
    <name type="scientific">Rotaria socialis</name>
    <dbReference type="NCBI Taxonomy" id="392032"/>
    <lineage>
        <taxon>Eukaryota</taxon>
        <taxon>Metazoa</taxon>
        <taxon>Spiralia</taxon>
        <taxon>Gnathifera</taxon>
        <taxon>Rotifera</taxon>
        <taxon>Eurotatoria</taxon>
        <taxon>Bdelloidea</taxon>
        <taxon>Philodinida</taxon>
        <taxon>Philodinidae</taxon>
        <taxon>Rotaria</taxon>
    </lineage>
</organism>
<dbReference type="Gene3D" id="3.40.50.1820">
    <property type="entry name" value="alpha/beta hydrolase"/>
    <property type="match status" value="1"/>
</dbReference>
<protein>
    <recommendedName>
        <fullName evidence="1">Serine aminopeptidase S33 domain-containing protein</fullName>
    </recommendedName>
</protein>
<reference evidence="2" key="1">
    <citation type="submission" date="2021-02" db="EMBL/GenBank/DDBJ databases">
        <authorList>
            <person name="Nowell W R."/>
        </authorList>
    </citation>
    <scope>NUCLEOTIDE SEQUENCE</scope>
</reference>
<dbReference type="Proteomes" id="UP000663873">
    <property type="component" value="Unassembled WGS sequence"/>
</dbReference>
<dbReference type="EMBL" id="CAJOBO010002853">
    <property type="protein sequence ID" value="CAF4471057.1"/>
    <property type="molecule type" value="Genomic_DNA"/>
</dbReference>
<dbReference type="EMBL" id="CAJNYD010005015">
    <property type="protein sequence ID" value="CAF3655415.1"/>
    <property type="molecule type" value="Genomic_DNA"/>
</dbReference>
<evidence type="ECO:0000313" key="2">
    <source>
        <dbReference type="EMBL" id="CAF3442454.1"/>
    </source>
</evidence>
<dbReference type="OrthoDB" id="2498029at2759"/>
<sequence>MESSMVESQFDGLKLHMKKWHVPNAKTVLLIIPGYGDHIERYDHLIDYLNKHNVAVVGIDLRGQGQSHGERGYTPHVEAILDDVATGIEKVHDWYKYLPLFMYGDGVGAAILCAFENRRCTMSAPYQGLILCTPSIAFPKKPNFIHLALVSASSFLAPHTRAPVLGGDYKYTNDPEIIAARENDLYYHDRWTAHTCAILIEEALNLEKVSSKFSVPTLIQHGSEAFLPMEKVQDFVDRAKKRNPNKHEDNITFQTWKGFHAELHNDLRRKEVFLYTLSWIETQLQPLKTA</sequence>
<accession>A0A818DL77</accession>
<evidence type="ECO:0000259" key="1">
    <source>
        <dbReference type="Pfam" id="PF12146"/>
    </source>
</evidence>
<evidence type="ECO:0000313" key="3">
    <source>
        <dbReference type="EMBL" id="CAF3655415.1"/>
    </source>
</evidence>
<keyword evidence="7" id="KW-1185">Reference proteome</keyword>
<dbReference type="InterPro" id="IPR022742">
    <property type="entry name" value="Hydrolase_4"/>
</dbReference>
<evidence type="ECO:0000313" key="4">
    <source>
        <dbReference type="EMBL" id="CAF4404965.1"/>
    </source>
</evidence>
<evidence type="ECO:0000313" key="5">
    <source>
        <dbReference type="EMBL" id="CAF4471057.1"/>
    </source>
</evidence>